<dbReference type="GO" id="GO:0006313">
    <property type="term" value="P:DNA transposition"/>
    <property type="evidence" value="ECO:0007669"/>
    <property type="project" value="UniProtKB-UniRule"/>
</dbReference>
<comment type="function">
    <text evidence="1 6">Required for the transposition of the insertion element.</text>
</comment>
<keyword evidence="3 6" id="KW-0815">Transposition</keyword>
<dbReference type="GO" id="GO:0004803">
    <property type="term" value="F:transposase activity"/>
    <property type="evidence" value="ECO:0007669"/>
    <property type="project" value="UniProtKB-UniRule"/>
</dbReference>
<keyword evidence="6" id="KW-0814">Transposable element</keyword>
<keyword evidence="4 6" id="KW-0238">DNA-binding</keyword>
<dbReference type="Proteomes" id="UP000662200">
    <property type="component" value="Unassembled WGS sequence"/>
</dbReference>
<dbReference type="AlphaFoldDB" id="A0A8J3BV08"/>
<dbReference type="GO" id="GO:0003677">
    <property type="term" value="F:DNA binding"/>
    <property type="evidence" value="ECO:0007669"/>
    <property type="project" value="UniProtKB-UniRule"/>
</dbReference>
<protein>
    <recommendedName>
        <fullName evidence="6">Mutator family transposase</fullName>
    </recommendedName>
</protein>
<comment type="caution">
    <text evidence="8">The sequence shown here is derived from an EMBL/GenBank/DDBJ whole genome shotgun (WGS) entry which is preliminary data.</text>
</comment>
<feature type="region of interest" description="Disordered" evidence="7">
    <location>
        <begin position="76"/>
        <end position="97"/>
    </location>
</feature>
<evidence type="ECO:0000313" key="9">
    <source>
        <dbReference type="Proteomes" id="UP000662200"/>
    </source>
</evidence>
<keyword evidence="9" id="KW-1185">Reference proteome</keyword>
<evidence type="ECO:0000256" key="4">
    <source>
        <dbReference type="ARBA" id="ARBA00023125"/>
    </source>
</evidence>
<evidence type="ECO:0000256" key="3">
    <source>
        <dbReference type="ARBA" id="ARBA00022578"/>
    </source>
</evidence>
<dbReference type="PROSITE" id="PS01007">
    <property type="entry name" value="TRANSPOSASE_MUTATOR"/>
    <property type="match status" value="1"/>
</dbReference>
<proteinExistence type="inferred from homology"/>
<evidence type="ECO:0000256" key="1">
    <source>
        <dbReference type="ARBA" id="ARBA00002190"/>
    </source>
</evidence>
<evidence type="ECO:0000313" key="8">
    <source>
        <dbReference type="EMBL" id="GGK31650.1"/>
    </source>
</evidence>
<dbReference type="Pfam" id="PF00872">
    <property type="entry name" value="Transposase_mut"/>
    <property type="match status" value="1"/>
</dbReference>
<feature type="compositionally biased region" description="Low complexity" evidence="7">
    <location>
        <begin position="1"/>
        <end position="13"/>
    </location>
</feature>
<dbReference type="EMBL" id="BMQC01000008">
    <property type="protein sequence ID" value="GGK31650.1"/>
    <property type="molecule type" value="Genomic_DNA"/>
</dbReference>
<keyword evidence="5 6" id="KW-0233">DNA recombination</keyword>
<dbReference type="InterPro" id="IPR001207">
    <property type="entry name" value="Transposase_mutator"/>
</dbReference>
<dbReference type="PANTHER" id="PTHR33217">
    <property type="entry name" value="TRANSPOSASE FOR INSERTION SEQUENCE ELEMENT IS1081"/>
    <property type="match status" value="1"/>
</dbReference>
<feature type="region of interest" description="Disordered" evidence="7">
    <location>
        <begin position="1"/>
        <end position="27"/>
    </location>
</feature>
<evidence type="ECO:0000256" key="6">
    <source>
        <dbReference type="RuleBase" id="RU365089"/>
    </source>
</evidence>
<reference evidence="8" key="1">
    <citation type="journal article" date="2014" name="Int. J. Syst. Evol. Microbiol.">
        <title>Complete genome sequence of Corynebacterium casei LMG S-19264T (=DSM 44701T), isolated from a smear-ripened cheese.</title>
        <authorList>
            <consortium name="US DOE Joint Genome Institute (JGI-PGF)"/>
            <person name="Walter F."/>
            <person name="Albersmeier A."/>
            <person name="Kalinowski J."/>
            <person name="Ruckert C."/>
        </authorList>
    </citation>
    <scope>NUCLEOTIDE SEQUENCE</scope>
    <source>
        <strain evidence="8">JCM 3091</strain>
    </source>
</reference>
<evidence type="ECO:0000256" key="2">
    <source>
        <dbReference type="ARBA" id="ARBA00010961"/>
    </source>
</evidence>
<dbReference type="NCBIfam" id="NF033543">
    <property type="entry name" value="transpos_IS256"/>
    <property type="match status" value="1"/>
</dbReference>
<name>A0A8J3BV08_9ACTN</name>
<comment type="similarity">
    <text evidence="2 6">Belongs to the transposase mutator family.</text>
</comment>
<reference evidence="8" key="2">
    <citation type="submission" date="2020-09" db="EMBL/GenBank/DDBJ databases">
        <authorList>
            <person name="Sun Q."/>
            <person name="Ohkuma M."/>
        </authorList>
    </citation>
    <scope>NUCLEOTIDE SEQUENCE</scope>
    <source>
        <strain evidence="8">JCM 3091</strain>
    </source>
</reference>
<accession>A0A8J3BV08</accession>
<evidence type="ECO:0000256" key="5">
    <source>
        <dbReference type="ARBA" id="ARBA00023172"/>
    </source>
</evidence>
<sequence length="438" mass="47970">MTMTTAVADTAAVAEDETTTQTSGRDEMAGVDTAAVKQLVAQARQQGLQLSGEGGLLQQLTKIVLESAMEGEITDHLGYDKHDPAGAGSGNSRNGARTKTVLTDVGPVEIAVPRDRAGSFEPTIVRKRQRRLSGVEDMVLSLSAKGLTCGEISAHLAEVYGAEVSRQTISTITDKVMDGMTEWQNRPLDPVYPVIFLDAIHVKIRDGKVANRPIYVAMAVTVDGCRDILGLWAGDGGEGAKFWLSVLTELRNRGVEDVCMVVCDGLKGLPDAIGQTWPQAITQTCIVHLLRASFRYAARQHWDAIARGLKPVYTAATESAAQERFLEFAETWGHKYPAIVRLWENSWAEFVPFLGFDPEIRKIVCSTNAIESVNARIRRAVRARGHFPNEQAALKCVYMAVMALDPTGTGRRRWAVRWKAALNAFEITFEGRLRTASK</sequence>
<dbReference type="PANTHER" id="PTHR33217:SF8">
    <property type="entry name" value="MUTATOR FAMILY TRANSPOSASE"/>
    <property type="match status" value="1"/>
</dbReference>
<evidence type="ECO:0000256" key="7">
    <source>
        <dbReference type="SAM" id="MobiDB-lite"/>
    </source>
</evidence>
<gene>
    <name evidence="8" type="ORF">GCM10010124_25550</name>
</gene>
<organism evidence="8 9">
    <name type="scientific">Pilimelia terevasa</name>
    <dbReference type="NCBI Taxonomy" id="53372"/>
    <lineage>
        <taxon>Bacteria</taxon>
        <taxon>Bacillati</taxon>
        <taxon>Actinomycetota</taxon>
        <taxon>Actinomycetes</taxon>
        <taxon>Micromonosporales</taxon>
        <taxon>Micromonosporaceae</taxon>
        <taxon>Pilimelia</taxon>
    </lineage>
</organism>